<reference evidence="2" key="1">
    <citation type="journal article" date="2012" name="MBio">
        <title>Comparative genome analysis of Trichophyton rubrum and related dermatophytes reveals candidate genes involved in infection.</title>
        <authorList>
            <person name="Martinez D.A."/>
            <person name="Oliver B.G."/>
            <person name="Graeser Y."/>
            <person name="Goldberg J.M."/>
            <person name="Li W."/>
            <person name="Martinez-Rossi N.M."/>
            <person name="Monod M."/>
            <person name="Shelest E."/>
            <person name="Barton R.C."/>
            <person name="Birch E."/>
            <person name="Brakhage A.A."/>
            <person name="Chen Z."/>
            <person name="Gurr S.J."/>
            <person name="Heiman D."/>
            <person name="Heitman J."/>
            <person name="Kosti I."/>
            <person name="Rossi A."/>
            <person name="Saif S."/>
            <person name="Samalova M."/>
            <person name="Saunders C.W."/>
            <person name="Shea T."/>
            <person name="Summerbell R.C."/>
            <person name="Xu J."/>
            <person name="Young S."/>
            <person name="Zeng Q."/>
            <person name="Birren B.W."/>
            <person name="Cuomo C.A."/>
            <person name="White T.C."/>
        </authorList>
    </citation>
    <scope>NUCLEOTIDE SEQUENCE [LARGE SCALE GENOMIC DNA]</scope>
    <source>
        <strain evidence="2">ATCC MYA-4604 / CBS 118893</strain>
    </source>
</reference>
<sequence>MEHSTALAATGPANLCDGVSLPGQESAKVPVTGELNSTLQSLHNVRGKFYGVLVVIFRDSSAILCILFRNANCEDYMQMQCQPQHLGSKRNVSVCLIILLVARAMRQLPARITAKAIVVSLLFDLERVNERKNTINRQLLYLINFFVLLCERRVEITVLGRLGEKRQEAAI</sequence>
<gene>
    <name evidence="1" type="ORF">MGYG_00482</name>
</gene>
<dbReference type="GeneID" id="10031710"/>
<dbReference type="EMBL" id="DS989822">
    <property type="protein sequence ID" value="EFQ97441.1"/>
    <property type="molecule type" value="Genomic_DNA"/>
</dbReference>
<organism evidence="2">
    <name type="scientific">Arthroderma gypseum (strain ATCC MYA-4604 / CBS 118893)</name>
    <name type="common">Microsporum gypseum</name>
    <dbReference type="NCBI Taxonomy" id="535722"/>
    <lineage>
        <taxon>Eukaryota</taxon>
        <taxon>Fungi</taxon>
        <taxon>Dikarya</taxon>
        <taxon>Ascomycota</taxon>
        <taxon>Pezizomycotina</taxon>
        <taxon>Eurotiomycetes</taxon>
        <taxon>Eurotiomycetidae</taxon>
        <taxon>Onygenales</taxon>
        <taxon>Arthrodermataceae</taxon>
        <taxon>Nannizzia</taxon>
    </lineage>
</organism>
<accession>E5QZX8</accession>
<evidence type="ECO:0000313" key="1">
    <source>
        <dbReference type="EMBL" id="EFQ97441.1"/>
    </source>
</evidence>
<dbReference type="HOGENOM" id="CLU_1562486_0_0_1"/>
<evidence type="ECO:0000313" key="2">
    <source>
        <dbReference type="Proteomes" id="UP000002669"/>
    </source>
</evidence>
<dbReference type="Proteomes" id="UP000002669">
    <property type="component" value="Unassembled WGS sequence"/>
</dbReference>
<dbReference type="InParanoid" id="E5QZX8"/>
<proteinExistence type="predicted"/>
<keyword evidence="2" id="KW-1185">Reference proteome</keyword>
<protein>
    <submittedName>
        <fullName evidence="1">Uncharacterized protein</fullName>
    </submittedName>
</protein>
<name>E5QZX8_ARTGP</name>
<dbReference type="RefSeq" id="XP_003176393.1">
    <property type="nucleotide sequence ID" value="XM_003176345.1"/>
</dbReference>
<dbReference type="AlphaFoldDB" id="E5QZX8"/>
<dbReference type="VEuPathDB" id="FungiDB:MGYG_00482"/>